<dbReference type="AlphaFoldDB" id="A0A919G013"/>
<protein>
    <submittedName>
        <fullName evidence="2">Uncharacterized protein</fullName>
    </submittedName>
</protein>
<feature type="compositionally biased region" description="Low complexity" evidence="1">
    <location>
        <begin position="1"/>
        <end position="17"/>
    </location>
</feature>
<feature type="compositionally biased region" description="Basic and acidic residues" evidence="1">
    <location>
        <begin position="18"/>
        <end position="27"/>
    </location>
</feature>
<dbReference type="EMBL" id="BNBO01000026">
    <property type="protein sequence ID" value="GHH75692.1"/>
    <property type="molecule type" value="Genomic_DNA"/>
</dbReference>
<reference evidence="2" key="1">
    <citation type="journal article" date="2014" name="Int. J. Syst. Evol. Microbiol.">
        <title>Complete genome sequence of Corynebacterium casei LMG S-19264T (=DSM 44701T), isolated from a smear-ripened cheese.</title>
        <authorList>
            <consortium name="US DOE Joint Genome Institute (JGI-PGF)"/>
            <person name="Walter F."/>
            <person name="Albersmeier A."/>
            <person name="Kalinowski J."/>
            <person name="Ruckert C."/>
        </authorList>
    </citation>
    <scope>NUCLEOTIDE SEQUENCE</scope>
    <source>
        <strain evidence="2">JCM 4646</strain>
    </source>
</reference>
<feature type="compositionally biased region" description="Basic and acidic residues" evidence="1">
    <location>
        <begin position="60"/>
        <end position="69"/>
    </location>
</feature>
<sequence>MATAGRTRGEAAGTEAARSTHGDRKGVTGDGQAGRPAGEPLPRPMGAVTGIRQRPAGPVAEDRADGPEG</sequence>
<evidence type="ECO:0000313" key="2">
    <source>
        <dbReference type="EMBL" id="GHH75692.1"/>
    </source>
</evidence>
<gene>
    <name evidence="2" type="ORF">GCM10018781_45220</name>
</gene>
<accession>A0A919G013</accession>
<feature type="region of interest" description="Disordered" evidence="1">
    <location>
        <begin position="1"/>
        <end position="69"/>
    </location>
</feature>
<evidence type="ECO:0000256" key="1">
    <source>
        <dbReference type="SAM" id="MobiDB-lite"/>
    </source>
</evidence>
<name>A0A919G013_9ACTN</name>
<evidence type="ECO:0000313" key="3">
    <source>
        <dbReference type="Proteomes" id="UP000617734"/>
    </source>
</evidence>
<dbReference type="Proteomes" id="UP000617734">
    <property type="component" value="Unassembled WGS sequence"/>
</dbReference>
<reference evidence="2" key="2">
    <citation type="submission" date="2020-09" db="EMBL/GenBank/DDBJ databases">
        <authorList>
            <person name="Sun Q."/>
            <person name="Ohkuma M."/>
        </authorList>
    </citation>
    <scope>NUCLEOTIDE SEQUENCE</scope>
    <source>
        <strain evidence="2">JCM 4646</strain>
    </source>
</reference>
<comment type="caution">
    <text evidence="2">The sequence shown here is derived from an EMBL/GenBank/DDBJ whole genome shotgun (WGS) entry which is preliminary data.</text>
</comment>
<organism evidence="2 3">
    <name type="scientific">Kitasatospora indigofera</name>
    <dbReference type="NCBI Taxonomy" id="67307"/>
    <lineage>
        <taxon>Bacteria</taxon>
        <taxon>Bacillati</taxon>
        <taxon>Actinomycetota</taxon>
        <taxon>Actinomycetes</taxon>
        <taxon>Kitasatosporales</taxon>
        <taxon>Streptomycetaceae</taxon>
        <taxon>Kitasatospora</taxon>
    </lineage>
</organism>
<keyword evidence="3" id="KW-1185">Reference proteome</keyword>
<proteinExistence type="predicted"/>